<dbReference type="InterPro" id="IPR001753">
    <property type="entry name" value="Enoyl-CoA_hydra/iso"/>
</dbReference>
<dbReference type="Ensembl" id="ENSMMST00000003830.1">
    <property type="protein sequence ID" value="ENSMMSP00000003520.1"/>
    <property type="gene ID" value="ENSMMSG00000002649.1"/>
</dbReference>
<evidence type="ECO:0000256" key="3">
    <source>
        <dbReference type="ARBA" id="ARBA00022832"/>
    </source>
</evidence>
<dbReference type="GO" id="GO:0005739">
    <property type="term" value="C:mitochondrion"/>
    <property type="evidence" value="ECO:0007669"/>
    <property type="project" value="TreeGrafter"/>
</dbReference>
<dbReference type="FunFam" id="3.90.226.10:FF:000024">
    <property type="entry name" value="Delta3,5-delta2,4-dienoyl-CoA isomerase"/>
    <property type="match status" value="1"/>
</dbReference>
<dbReference type="PANTHER" id="PTHR43149">
    <property type="entry name" value="ENOYL-COA HYDRATASE"/>
    <property type="match status" value="1"/>
</dbReference>
<dbReference type="GO" id="GO:0006635">
    <property type="term" value="P:fatty acid beta-oxidation"/>
    <property type="evidence" value="ECO:0007669"/>
    <property type="project" value="UniProtKB-UniPathway"/>
</dbReference>
<evidence type="ECO:0000313" key="8">
    <source>
        <dbReference type="Proteomes" id="UP000694544"/>
    </source>
</evidence>
<dbReference type="InterPro" id="IPR029045">
    <property type="entry name" value="ClpP/crotonase-like_dom_sf"/>
</dbReference>
<organism evidence="7 8">
    <name type="scientific">Moschus moschiferus</name>
    <name type="common">Siberian musk deer</name>
    <name type="synonym">Moschus sibiricus</name>
    <dbReference type="NCBI Taxonomy" id="68415"/>
    <lineage>
        <taxon>Eukaryota</taxon>
        <taxon>Metazoa</taxon>
        <taxon>Chordata</taxon>
        <taxon>Craniata</taxon>
        <taxon>Vertebrata</taxon>
        <taxon>Euteleostomi</taxon>
        <taxon>Mammalia</taxon>
        <taxon>Eutheria</taxon>
        <taxon>Laurasiatheria</taxon>
        <taxon>Artiodactyla</taxon>
        <taxon>Ruminantia</taxon>
        <taxon>Pecora</taxon>
        <taxon>Moschidae</taxon>
        <taxon>Moschus</taxon>
    </lineage>
</organism>
<gene>
    <name evidence="7" type="primary">ECH1</name>
</gene>
<dbReference type="InterPro" id="IPR014748">
    <property type="entry name" value="Enoyl-CoA_hydra_C"/>
</dbReference>
<dbReference type="InterPro" id="IPR018376">
    <property type="entry name" value="Enoyl-CoA_hyd/isom_CS"/>
</dbReference>
<sequence length="331" mass="35961">MAERGTVSDVNPRLRCPHKTWRPFVPAPVAYPRRLTPPVGGNGGSVCGFSAIRRLVYPAEMVVCFNKIAEDSDCRVVVISGAGKLFTSGIDLVDMAPELLQPAGDDTARISWHLHNLIGRYQETFSVIEKCPKPVIAAIHGGCIGGGVDLITACDIRYGTQDSYFQVKEVDIGLAADVGTLQRLPKVIGNQSLVNELAYTARKMMADEALESGLISRLFPDKESMLDAAFTLAAEISSKSPVAVQGTKINLIYSRDHSVTESLNYMVRLSIQPITPISDSLSNQSGHSGPLQALSSDWLAAVSLQFFIGPTKIFLYPFYYRLPSLSRNPGT</sequence>
<dbReference type="Gene3D" id="3.90.226.10">
    <property type="entry name" value="2-enoyl-CoA Hydratase, Chain A, domain 1"/>
    <property type="match status" value="1"/>
</dbReference>
<evidence type="ECO:0000313" key="7">
    <source>
        <dbReference type="Ensembl" id="ENSMMSP00000003520.1"/>
    </source>
</evidence>
<dbReference type="Proteomes" id="UP000694544">
    <property type="component" value="Unplaced"/>
</dbReference>
<keyword evidence="8" id="KW-1185">Reference proteome</keyword>
<evidence type="ECO:0000256" key="2">
    <source>
        <dbReference type="ARBA" id="ARBA00005254"/>
    </source>
</evidence>
<keyword evidence="4" id="KW-0443">Lipid metabolism</keyword>
<keyword evidence="3" id="KW-0276">Fatty acid metabolism</keyword>
<name>A0A8C6CQZ3_MOSMO</name>
<comment type="similarity">
    <text evidence="2 6">Belongs to the enoyl-CoA hydratase/isomerase family.</text>
</comment>
<protein>
    <submittedName>
        <fullName evidence="7">Enoyl-CoA hydratase 1</fullName>
    </submittedName>
</protein>
<evidence type="ECO:0000256" key="1">
    <source>
        <dbReference type="ARBA" id="ARBA00005005"/>
    </source>
</evidence>
<dbReference type="Gene3D" id="1.10.12.10">
    <property type="entry name" value="Lyase 2-enoyl-coa Hydratase, Chain A, domain 2"/>
    <property type="match status" value="1"/>
</dbReference>
<evidence type="ECO:0000256" key="6">
    <source>
        <dbReference type="RuleBase" id="RU003707"/>
    </source>
</evidence>
<dbReference type="SUPFAM" id="SSF52096">
    <property type="entry name" value="ClpP/crotonase"/>
    <property type="match status" value="1"/>
</dbReference>
<dbReference type="CDD" id="cd06558">
    <property type="entry name" value="crotonase-like"/>
    <property type="match status" value="1"/>
</dbReference>
<dbReference type="InterPro" id="IPR045002">
    <property type="entry name" value="Ech1-like"/>
</dbReference>
<dbReference type="PROSITE" id="PS00166">
    <property type="entry name" value="ENOYL_COA_HYDRATASE"/>
    <property type="match status" value="1"/>
</dbReference>
<proteinExistence type="inferred from homology"/>
<dbReference type="UniPathway" id="UPA00659"/>
<dbReference type="GO" id="GO:0051750">
    <property type="term" value="F:delta(3,5)-delta(2,4)-dienoyl-CoA isomerase activity"/>
    <property type="evidence" value="ECO:0007669"/>
    <property type="project" value="TreeGrafter"/>
</dbReference>
<dbReference type="AlphaFoldDB" id="A0A8C6CQZ3"/>
<reference evidence="7" key="2">
    <citation type="submission" date="2025-09" db="UniProtKB">
        <authorList>
            <consortium name="Ensembl"/>
        </authorList>
    </citation>
    <scope>IDENTIFICATION</scope>
</reference>
<dbReference type="GeneTree" id="ENSGT00940000159610"/>
<dbReference type="Pfam" id="PF00378">
    <property type="entry name" value="ECH_1"/>
    <property type="match status" value="1"/>
</dbReference>
<reference evidence="7" key="1">
    <citation type="submission" date="2025-08" db="UniProtKB">
        <authorList>
            <consortium name="Ensembl"/>
        </authorList>
    </citation>
    <scope>IDENTIFICATION</scope>
</reference>
<keyword evidence="5" id="KW-0413">Isomerase</keyword>
<evidence type="ECO:0000256" key="4">
    <source>
        <dbReference type="ARBA" id="ARBA00023098"/>
    </source>
</evidence>
<dbReference type="PANTHER" id="PTHR43149:SF1">
    <property type="entry name" value="DELTA(3,5)-DELTA(2,4)-DIENOYL-COA ISOMERASE, MITOCHONDRIAL"/>
    <property type="match status" value="1"/>
</dbReference>
<evidence type="ECO:0000256" key="5">
    <source>
        <dbReference type="ARBA" id="ARBA00023235"/>
    </source>
</evidence>
<accession>A0A8C6CQZ3</accession>
<comment type="pathway">
    <text evidence="1">Lipid metabolism; fatty acid beta-oxidation.</text>
</comment>